<feature type="region of interest" description="Disordered" evidence="2">
    <location>
        <begin position="57"/>
        <end position="141"/>
    </location>
</feature>
<dbReference type="Proteomes" id="UP001153714">
    <property type="component" value="Chromosome 21"/>
</dbReference>
<evidence type="ECO:0000256" key="1">
    <source>
        <dbReference type="SAM" id="Coils"/>
    </source>
</evidence>
<keyword evidence="4" id="KW-1185">Reference proteome</keyword>
<feature type="compositionally biased region" description="Polar residues" evidence="2">
    <location>
        <begin position="1"/>
        <end position="20"/>
    </location>
</feature>
<feature type="region of interest" description="Disordered" evidence="2">
    <location>
        <begin position="1"/>
        <end position="45"/>
    </location>
</feature>
<proteinExistence type="predicted"/>
<feature type="coiled-coil region" evidence="1">
    <location>
        <begin position="264"/>
        <end position="291"/>
    </location>
</feature>
<dbReference type="OrthoDB" id="7492418at2759"/>
<dbReference type="EMBL" id="OU893352">
    <property type="protein sequence ID" value="CAG9790263.1"/>
    <property type="molecule type" value="Genomic_DNA"/>
</dbReference>
<protein>
    <submittedName>
        <fullName evidence="3">Uncharacterized protein</fullName>
    </submittedName>
</protein>
<evidence type="ECO:0000313" key="3">
    <source>
        <dbReference type="EMBL" id="CAG9790263.1"/>
    </source>
</evidence>
<feature type="compositionally biased region" description="Basic and acidic residues" evidence="2">
    <location>
        <begin position="85"/>
        <end position="107"/>
    </location>
</feature>
<evidence type="ECO:0000313" key="4">
    <source>
        <dbReference type="Proteomes" id="UP001153714"/>
    </source>
</evidence>
<reference evidence="3" key="1">
    <citation type="submission" date="2021-12" db="EMBL/GenBank/DDBJ databases">
        <authorList>
            <person name="King R."/>
        </authorList>
    </citation>
    <scope>NUCLEOTIDE SEQUENCE</scope>
</reference>
<sequence>MNTTKVGSTSSMNTCGTEGSRSLKLDFGNENKEVQLAPNSYGSNTSIVSHASFVSAKSSDNMQAKRGHSDSESSDDSGDSSKTVTRHDTKRVAVESDHSSAGEEEFHSPIPSPVASRAPSPLPGNSRVSSPAAEVEHPIDEIWGEDDVIERSAPPKAKTARLAKTHFFGAAAAKRRLNRGSLSLSDVECRYLESDDVGIVTDIPEGMSVSEMHKKALGHIDELALLHKKSKNLKGPVIKQLKIATASLKQVWLRTARMSSKEEILLLRADNARLSGELDVLRREVAALKRERSDRDALLNEHRLSRGRHNKSLPMEVVAESEHDVNTGPLKELIDVNFKSLSSYFEERFRDQESRLMPINPERPPLASDTPIRTAARQIARPSNEGKTGDQPFFFF</sequence>
<name>A0A9N9R508_9NEOP</name>
<accession>A0A9N9R508</accession>
<dbReference type="AlphaFoldDB" id="A0A9N9R508"/>
<keyword evidence="1" id="KW-0175">Coiled coil</keyword>
<feature type="compositionally biased region" description="Basic and acidic residues" evidence="2">
    <location>
        <begin position="21"/>
        <end position="33"/>
    </location>
</feature>
<evidence type="ECO:0000256" key="2">
    <source>
        <dbReference type="SAM" id="MobiDB-lite"/>
    </source>
</evidence>
<reference evidence="3" key="2">
    <citation type="submission" date="2022-10" db="EMBL/GenBank/DDBJ databases">
        <authorList>
            <consortium name="ENA_rothamsted_submissions"/>
            <consortium name="culmorum"/>
            <person name="King R."/>
        </authorList>
    </citation>
    <scope>NUCLEOTIDE SEQUENCE</scope>
</reference>
<gene>
    <name evidence="3" type="ORF">DIATSA_LOCUS7932</name>
</gene>
<organism evidence="3 4">
    <name type="scientific">Diatraea saccharalis</name>
    <name type="common">sugarcane borer</name>
    <dbReference type="NCBI Taxonomy" id="40085"/>
    <lineage>
        <taxon>Eukaryota</taxon>
        <taxon>Metazoa</taxon>
        <taxon>Ecdysozoa</taxon>
        <taxon>Arthropoda</taxon>
        <taxon>Hexapoda</taxon>
        <taxon>Insecta</taxon>
        <taxon>Pterygota</taxon>
        <taxon>Neoptera</taxon>
        <taxon>Endopterygota</taxon>
        <taxon>Lepidoptera</taxon>
        <taxon>Glossata</taxon>
        <taxon>Ditrysia</taxon>
        <taxon>Pyraloidea</taxon>
        <taxon>Crambidae</taxon>
        <taxon>Crambinae</taxon>
        <taxon>Diatraea</taxon>
    </lineage>
</organism>